<evidence type="ECO:0000313" key="1">
    <source>
        <dbReference type="EMBL" id="RXH75470.1"/>
    </source>
</evidence>
<comment type="caution">
    <text evidence="1">The sequence shown here is derived from an EMBL/GenBank/DDBJ whole genome shotgun (WGS) entry which is preliminary data.</text>
</comment>
<protein>
    <submittedName>
        <fullName evidence="1">Uncharacterized protein</fullName>
    </submittedName>
</protein>
<evidence type="ECO:0000313" key="2">
    <source>
        <dbReference type="Proteomes" id="UP000290289"/>
    </source>
</evidence>
<feature type="non-terminal residue" evidence="1">
    <location>
        <position position="1"/>
    </location>
</feature>
<dbReference type="AlphaFoldDB" id="A0A498HXC6"/>
<dbReference type="Proteomes" id="UP000290289">
    <property type="component" value="Chromosome 15"/>
</dbReference>
<sequence length="184" mass="21384">KFLAVLRPWSRLYAEPPFTYDIDIWYFIIIRFRLCIKVQQVVSEPIFQLGLCLAITMKPSVSSVKVDIEKFDDNDFGLLKMLKGVNALPNSWSDEEKRSRLISLLLVLMQTLQKIVVLNSSKCYALEEISSLKTLDFLSLGGDQFRKNLVHVCICILVSQIWKFANFLPMSRLLGFWLKIRMMQ</sequence>
<dbReference type="EMBL" id="RDQH01000341">
    <property type="protein sequence ID" value="RXH75470.1"/>
    <property type="molecule type" value="Genomic_DNA"/>
</dbReference>
<accession>A0A498HXC6</accession>
<proteinExistence type="predicted"/>
<organism evidence="1 2">
    <name type="scientific">Malus domestica</name>
    <name type="common">Apple</name>
    <name type="synonym">Pyrus malus</name>
    <dbReference type="NCBI Taxonomy" id="3750"/>
    <lineage>
        <taxon>Eukaryota</taxon>
        <taxon>Viridiplantae</taxon>
        <taxon>Streptophyta</taxon>
        <taxon>Embryophyta</taxon>
        <taxon>Tracheophyta</taxon>
        <taxon>Spermatophyta</taxon>
        <taxon>Magnoliopsida</taxon>
        <taxon>eudicotyledons</taxon>
        <taxon>Gunneridae</taxon>
        <taxon>Pentapetalae</taxon>
        <taxon>rosids</taxon>
        <taxon>fabids</taxon>
        <taxon>Rosales</taxon>
        <taxon>Rosaceae</taxon>
        <taxon>Amygdaloideae</taxon>
        <taxon>Maleae</taxon>
        <taxon>Malus</taxon>
    </lineage>
</organism>
<keyword evidence="2" id="KW-1185">Reference proteome</keyword>
<gene>
    <name evidence="1" type="ORF">DVH24_030191</name>
</gene>
<reference evidence="1 2" key="1">
    <citation type="submission" date="2018-10" db="EMBL/GenBank/DDBJ databases">
        <title>A high-quality apple genome assembly.</title>
        <authorList>
            <person name="Hu J."/>
        </authorList>
    </citation>
    <scope>NUCLEOTIDE SEQUENCE [LARGE SCALE GENOMIC DNA]</scope>
    <source>
        <strain evidence="2">cv. HFTH1</strain>
        <tissue evidence="1">Young leaf</tissue>
    </source>
</reference>
<name>A0A498HXC6_MALDO</name>